<feature type="compositionally biased region" description="Pro residues" evidence="1">
    <location>
        <begin position="1"/>
        <end position="11"/>
    </location>
</feature>
<evidence type="ECO:0000256" key="1">
    <source>
        <dbReference type="SAM" id="MobiDB-lite"/>
    </source>
</evidence>
<accession>A0A4S8WJ20</accession>
<reference evidence="2 3" key="1">
    <citation type="submission" date="2018-10" db="EMBL/GenBank/DDBJ databases">
        <title>Fifty Aureobasidium pullulans genomes reveal a recombining polyextremotolerant generalist.</title>
        <authorList>
            <person name="Gostincar C."/>
            <person name="Turk M."/>
            <person name="Zajc J."/>
            <person name="Gunde-Cimerman N."/>
        </authorList>
    </citation>
    <scope>NUCLEOTIDE SEQUENCE [LARGE SCALE GENOMIC DNA]</scope>
    <source>
        <strain evidence="2 3">EXF-10751</strain>
    </source>
</reference>
<dbReference type="Proteomes" id="UP000310421">
    <property type="component" value="Unassembled WGS sequence"/>
</dbReference>
<sequence length="536" mass="60227">MAAPKTEPPTAPRDHHRELEPVSLDRRGVQGPERLPDLPRQRIKTDGAQSGQPNRNKGPRGSGKKPTRWLNFNNTLNKLIQAQSFCVRPEVVRYHGWTYRKLLTAIEYHSGLYALAIGMGACPDWTSAIDWSARSLENNAFSRLVEAVHSLRADSPRQSANLEIMRVNYGTLSANHLAILINEYNKSTCGRKIQLFLAERDVEKMTPNIRDAKKIVVRKNFRTQQWEGYGYAESASIGSYVKNHQAPALPIWSCPATEDESNQADASYLNSTSCEWDSDYDAEPDLEEPELELLFTAGDDFQNGVHELVTCIAHDSRPSSSRFQLVYSRLNDHLNDSSYRGPPDLEPDGSLSSKALGALADWWNSRWKTYQRDKIILYTGNSHGRFEEVTSPTNEVRKPVFLVYKDGRWHIFIAGHTLPFEYAVREAECTASSDVNTPRDTASELVHDLKSTDSNTEIIAERTQDLARVVERLEATSFKQTNTINGLSMAVKDLTATVATLTTAMQAKETSSAPEVDHLTHRPGEEMVFADLISFD</sequence>
<name>A0A4S8WJ20_AURPU</name>
<protein>
    <submittedName>
        <fullName evidence="2">Uncharacterized protein</fullName>
    </submittedName>
</protein>
<comment type="caution">
    <text evidence="2">The sequence shown here is derived from an EMBL/GenBank/DDBJ whole genome shotgun (WGS) entry which is preliminary data.</text>
</comment>
<evidence type="ECO:0000313" key="3">
    <source>
        <dbReference type="Proteomes" id="UP000310421"/>
    </source>
</evidence>
<feature type="compositionally biased region" description="Basic and acidic residues" evidence="1">
    <location>
        <begin position="12"/>
        <end position="45"/>
    </location>
</feature>
<gene>
    <name evidence="2" type="ORF">D6D20_09296</name>
</gene>
<dbReference type="EMBL" id="QZAN01000180">
    <property type="protein sequence ID" value="THW55663.1"/>
    <property type="molecule type" value="Genomic_DNA"/>
</dbReference>
<organism evidence="2 3">
    <name type="scientific">Aureobasidium pullulans</name>
    <name type="common">Black yeast</name>
    <name type="synonym">Pullularia pullulans</name>
    <dbReference type="NCBI Taxonomy" id="5580"/>
    <lineage>
        <taxon>Eukaryota</taxon>
        <taxon>Fungi</taxon>
        <taxon>Dikarya</taxon>
        <taxon>Ascomycota</taxon>
        <taxon>Pezizomycotina</taxon>
        <taxon>Dothideomycetes</taxon>
        <taxon>Dothideomycetidae</taxon>
        <taxon>Dothideales</taxon>
        <taxon>Saccotheciaceae</taxon>
        <taxon>Aureobasidium</taxon>
    </lineage>
</organism>
<dbReference type="AlphaFoldDB" id="A0A4S8WJ20"/>
<evidence type="ECO:0000313" key="2">
    <source>
        <dbReference type="EMBL" id="THW55663.1"/>
    </source>
</evidence>
<proteinExistence type="predicted"/>
<feature type="region of interest" description="Disordered" evidence="1">
    <location>
        <begin position="1"/>
        <end position="68"/>
    </location>
</feature>